<evidence type="ECO:0000259" key="1">
    <source>
        <dbReference type="PROSITE" id="PS51819"/>
    </source>
</evidence>
<dbReference type="InterPro" id="IPR051332">
    <property type="entry name" value="Fosfomycin_Res_Enzymes"/>
</dbReference>
<sequence length="112" mass="12417">MKLNHLNLTVTDVAAARDFLQTYFGLTVGGERGNTFAAMFDDDGLVLTLMKGTQVSYPNTFHIGFIQESDEKVNEINQRLKEDGFDVAAPKRSHGWTFYVKAPGGFVVEVLS</sequence>
<dbReference type="OrthoDB" id="1270449at2"/>
<dbReference type="AlphaFoldDB" id="A0A229P1W4"/>
<organism evidence="2 3">
    <name type="scientific">Paenibacillus herberti</name>
    <dbReference type="NCBI Taxonomy" id="1619309"/>
    <lineage>
        <taxon>Bacteria</taxon>
        <taxon>Bacillati</taxon>
        <taxon>Bacillota</taxon>
        <taxon>Bacilli</taxon>
        <taxon>Bacillales</taxon>
        <taxon>Paenibacillaceae</taxon>
        <taxon>Paenibacillus</taxon>
    </lineage>
</organism>
<dbReference type="EMBL" id="NMUQ01000001">
    <property type="protein sequence ID" value="OXM16088.1"/>
    <property type="molecule type" value="Genomic_DNA"/>
</dbReference>
<dbReference type="PANTHER" id="PTHR36113:SF3">
    <property type="entry name" value="SLL5075 PROTEIN"/>
    <property type="match status" value="1"/>
</dbReference>
<evidence type="ECO:0000313" key="3">
    <source>
        <dbReference type="Proteomes" id="UP000215145"/>
    </source>
</evidence>
<dbReference type="PANTHER" id="PTHR36113">
    <property type="entry name" value="LYASE, PUTATIVE-RELATED-RELATED"/>
    <property type="match status" value="1"/>
</dbReference>
<keyword evidence="3" id="KW-1185">Reference proteome</keyword>
<dbReference type="SUPFAM" id="SSF54593">
    <property type="entry name" value="Glyoxalase/Bleomycin resistance protein/Dihydroxybiphenyl dioxygenase"/>
    <property type="match status" value="1"/>
</dbReference>
<name>A0A229P1W4_9BACL</name>
<feature type="domain" description="VOC" evidence="1">
    <location>
        <begin position="2"/>
        <end position="112"/>
    </location>
</feature>
<dbReference type="Pfam" id="PF00903">
    <property type="entry name" value="Glyoxalase"/>
    <property type="match status" value="1"/>
</dbReference>
<dbReference type="RefSeq" id="WP_089523173.1">
    <property type="nucleotide sequence ID" value="NZ_NMUQ01000001.1"/>
</dbReference>
<evidence type="ECO:0000313" key="2">
    <source>
        <dbReference type="EMBL" id="OXM16088.1"/>
    </source>
</evidence>
<dbReference type="InterPro" id="IPR004360">
    <property type="entry name" value="Glyas_Fos-R_dOase_dom"/>
</dbReference>
<dbReference type="InterPro" id="IPR037523">
    <property type="entry name" value="VOC_core"/>
</dbReference>
<dbReference type="PROSITE" id="PS51819">
    <property type="entry name" value="VOC"/>
    <property type="match status" value="1"/>
</dbReference>
<dbReference type="InterPro" id="IPR029068">
    <property type="entry name" value="Glyas_Bleomycin-R_OHBP_Dase"/>
</dbReference>
<comment type="caution">
    <text evidence="2">The sequence shown here is derived from an EMBL/GenBank/DDBJ whole genome shotgun (WGS) entry which is preliminary data.</text>
</comment>
<accession>A0A229P1W4</accession>
<proteinExistence type="predicted"/>
<gene>
    <name evidence="2" type="ORF">CGZ75_05140</name>
</gene>
<protein>
    <submittedName>
        <fullName evidence="2">Glyoxalase</fullName>
    </submittedName>
</protein>
<dbReference type="Proteomes" id="UP000215145">
    <property type="component" value="Unassembled WGS sequence"/>
</dbReference>
<dbReference type="Gene3D" id="3.10.180.10">
    <property type="entry name" value="2,3-Dihydroxybiphenyl 1,2-Dioxygenase, domain 1"/>
    <property type="match status" value="1"/>
</dbReference>
<reference evidence="2 3" key="1">
    <citation type="submission" date="2017-07" db="EMBL/GenBank/DDBJ databases">
        <title>Paenibacillus herberti R33 genome sequencing and assembly.</title>
        <authorList>
            <person name="Su W."/>
        </authorList>
    </citation>
    <scope>NUCLEOTIDE SEQUENCE [LARGE SCALE GENOMIC DNA]</scope>
    <source>
        <strain evidence="2 3">R33</strain>
    </source>
</reference>
<dbReference type="CDD" id="cd06587">
    <property type="entry name" value="VOC"/>
    <property type="match status" value="1"/>
</dbReference>